<evidence type="ECO:0000256" key="2">
    <source>
        <dbReference type="SAM" id="Coils"/>
    </source>
</evidence>
<evidence type="ECO:0000313" key="4">
    <source>
        <dbReference type="EMBL" id="RDB28997.1"/>
    </source>
</evidence>
<dbReference type="AlphaFoldDB" id="A0A369K831"/>
<sequence>MDLGHENVIRLPTPTPPSLPSQLEPYDRHREAHTPLIIDNGSTSLRWGFATSSAPQVGLNVIAKYKERRNNKPLLLFGDGIEVESGAKGQARTPWEGDVLLNFDALENALDYAFVNLGIDTPSVDHPILMTERLCTPLHSRALTSELMFELYSAPSLAFCVDGIMSFYQNNLPANQMPFTSDGLAISFNTASTSVIPILNGKGIMSHAKRIPWGGSQSTEYLLKLIQLKYSNFPTRVTSSQSAWMLQNFCEFATDYQACLRTLKDPLKLRESERIVQFPFLVPVVEEKTEEELTRLAEKRKEQGRKLQELAAKTRMEKLLQKENDLQYLLNLREGRGEERKREWMIKLESEGFDDDAALDETIKKLESDLKKARKKEADGEEPAEEPSFPLVDVPDADLDEESLKEKKKQKLMKAGFEARARAKREKERERIEKEKEEKKDEEEREADPGGWARKLRQDQEVLIGRIKDRARRKAALGDRKSAAAQARMKSIANLASDDRMPKKKRKGGGEDMFGADDADWAIYRKISTTAGSSDEEEDLSQLAAIESKLLAHDPTFTVHHTHASIATQRSALISAFRPVYEEGDIEGNTRIHLNIERWRVCEAWFSPSMAGVDSAGLGEVIQNVLARFPDSDKGRLVKNVFLTGSPSQLPGLVPRLHATLRPILPPEMPIEIVRAADVALDAWKGMAKFSLTDEFGKVGVTRQEYEEYGGERVKRWWGGNWNGGFVP</sequence>
<name>A0A369K831_HYPMA</name>
<feature type="compositionally biased region" description="Basic and acidic residues" evidence="3">
    <location>
        <begin position="417"/>
        <end position="439"/>
    </location>
</feature>
<reference evidence="4" key="1">
    <citation type="submission" date="2018-04" db="EMBL/GenBank/DDBJ databases">
        <title>Whole genome sequencing of Hypsizygus marmoreus.</title>
        <authorList>
            <person name="Choi I.-G."/>
            <person name="Min B."/>
            <person name="Kim J.-G."/>
            <person name="Kim S."/>
            <person name="Oh Y.-L."/>
            <person name="Kong W.-S."/>
            <person name="Park H."/>
            <person name="Jeong J."/>
            <person name="Song E.-S."/>
        </authorList>
    </citation>
    <scope>NUCLEOTIDE SEQUENCE [LARGE SCALE GENOMIC DNA]</scope>
    <source>
        <strain evidence="4">51987-8</strain>
    </source>
</reference>
<dbReference type="OrthoDB" id="7340501at2759"/>
<dbReference type="Gene3D" id="3.30.420.40">
    <property type="match status" value="2"/>
</dbReference>
<dbReference type="SMART" id="SM00268">
    <property type="entry name" value="ACTIN"/>
    <property type="match status" value="1"/>
</dbReference>
<comment type="similarity">
    <text evidence="1">Belongs to the actin family.</text>
</comment>
<keyword evidence="2" id="KW-0175">Coiled coil</keyword>
<evidence type="ECO:0000256" key="1">
    <source>
        <dbReference type="RuleBase" id="RU000487"/>
    </source>
</evidence>
<dbReference type="EMBL" id="LUEZ02000010">
    <property type="protein sequence ID" value="RDB28997.1"/>
    <property type="molecule type" value="Genomic_DNA"/>
</dbReference>
<dbReference type="InParanoid" id="A0A369K831"/>
<keyword evidence="5" id="KW-1185">Reference proteome</keyword>
<dbReference type="InterPro" id="IPR043129">
    <property type="entry name" value="ATPase_NBD"/>
</dbReference>
<dbReference type="InterPro" id="IPR004000">
    <property type="entry name" value="Actin"/>
</dbReference>
<feature type="coiled-coil region" evidence="2">
    <location>
        <begin position="286"/>
        <end position="313"/>
    </location>
</feature>
<dbReference type="FunFam" id="3.30.420.40:FF:000058">
    <property type="entry name" value="Putative actin-related protein 5"/>
    <property type="match status" value="1"/>
</dbReference>
<evidence type="ECO:0000313" key="5">
    <source>
        <dbReference type="Proteomes" id="UP000076154"/>
    </source>
</evidence>
<dbReference type="PANTHER" id="PTHR11937">
    <property type="entry name" value="ACTIN"/>
    <property type="match status" value="1"/>
</dbReference>
<dbReference type="Proteomes" id="UP000076154">
    <property type="component" value="Unassembled WGS sequence"/>
</dbReference>
<dbReference type="SUPFAM" id="SSF53067">
    <property type="entry name" value="Actin-like ATPase domain"/>
    <property type="match status" value="2"/>
</dbReference>
<feature type="region of interest" description="Disordered" evidence="3">
    <location>
        <begin position="1"/>
        <end position="24"/>
    </location>
</feature>
<gene>
    <name evidence="4" type="primary">arp5</name>
    <name evidence="4" type="ORF">Hypma_014990</name>
</gene>
<accession>A0A369K831</accession>
<organism evidence="4 5">
    <name type="scientific">Hypsizygus marmoreus</name>
    <name type="common">White beech mushroom</name>
    <name type="synonym">Agaricus marmoreus</name>
    <dbReference type="NCBI Taxonomy" id="39966"/>
    <lineage>
        <taxon>Eukaryota</taxon>
        <taxon>Fungi</taxon>
        <taxon>Dikarya</taxon>
        <taxon>Basidiomycota</taxon>
        <taxon>Agaricomycotina</taxon>
        <taxon>Agaricomycetes</taxon>
        <taxon>Agaricomycetidae</taxon>
        <taxon>Agaricales</taxon>
        <taxon>Tricholomatineae</taxon>
        <taxon>Lyophyllaceae</taxon>
        <taxon>Hypsizygus</taxon>
    </lineage>
</organism>
<feature type="region of interest" description="Disordered" evidence="3">
    <location>
        <begin position="374"/>
        <end position="453"/>
    </location>
</feature>
<protein>
    <submittedName>
        <fullName evidence="4">Actin-like protein arp5</fullName>
    </submittedName>
</protein>
<dbReference type="Pfam" id="PF00022">
    <property type="entry name" value="Actin"/>
    <property type="match status" value="2"/>
</dbReference>
<dbReference type="STRING" id="39966.A0A369K831"/>
<dbReference type="FunCoup" id="A0A369K831">
    <property type="interactions" value="312"/>
</dbReference>
<proteinExistence type="inferred from homology"/>
<evidence type="ECO:0000256" key="3">
    <source>
        <dbReference type="SAM" id="MobiDB-lite"/>
    </source>
</evidence>
<comment type="caution">
    <text evidence="4">The sequence shown here is derived from an EMBL/GenBank/DDBJ whole genome shotgun (WGS) entry which is preliminary data.</text>
</comment>